<feature type="compositionally biased region" description="Low complexity" evidence="6">
    <location>
        <begin position="356"/>
        <end position="373"/>
    </location>
</feature>
<dbReference type="Gene3D" id="3.40.50.150">
    <property type="entry name" value="Vaccinia Virus protein VP39"/>
    <property type="match status" value="1"/>
</dbReference>
<dbReference type="Pfam" id="PF01189">
    <property type="entry name" value="Methyltr_RsmB-F"/>
    <property type="match status" value="1"/>
</dbReference>
<comment type="similarity">
    <text evidence="5">Belongs to the class I-like SAM-binding methyltransferase superfamily. RsmB/NOP family.</text>
</comment>
<evidence type="ECO:0000313" key="8">
    <source>
        <dbReference type="EMBL" id="EYD76617.1"/>
    </source>
</evidence>
<dbReference type="PANTHER" id="PTHR22807">
    <property type="entry name" value="NOP2 YEAST -RELATED NOL1/NOP2/FMU SUN DOMAIN-CONTAINING"/>
    <property type="match status" value="1"/>
</dbReference>
<reference evidence="8 9" key="1">
    <citation type="submission" date="2013-02" db="EMBL/GenBank/DDBJ databases">
        <authorList>
            <person name="Fiebig A."/>
            <person name="Goeker M."/>
            <person name="Klenk H.-P.P."/>
        </authorList>
    </citation>
    <scope>NUCLEOTIDE SEQUENCE [LARGE SCALE GENOMIC DNA]</scope>
    <source>
        <strain evidence="8 9">DSM 19309</strain>
    </source>
</reference>
<dbReference type="EMBL" id="AOSK01000041">
    <property type="protein sequence ID" value="EYD76617.1"/>
    <property type="molecule type" value="Genomic_DNA"/>
</dbReference>
<evidence type="ECO:0000256" key="5">
    <source>
        <dbReference type="PROSITE-ProRule" id="PRU01023"/>
    </source>
</evidence>
<keyword evidence="4 5" id="KW-0694">RNA-binding</keyword>
<evidence type="ECO:0000256" key="3">
    <source>
        <dbReference type="ARBA" id="ARBA00022691"/>
    </source>
</evidence>
<feature type="region of interest" description="Disordered" evidence="6">
    <location>
        <begin position="347"/>
        <end position="373"/>
    </location>
</feature>
<dbReference type="SUPFAM" id="SSF53335">
    <property type="entry name" value="S-adenosyl-L-methionine-dependent methyltransferases"/>
    <property type="match status" value="1"/>
</dbReference>
<dbReference type="GO" id="GO:0008173">
    <property type="term" value="F:RNA methyltransferase activity"/>
    <property type="evidence" value="ECO:0007669"/>
    <property type="project" value="InterPro"/>
</dbReference>
<dbReference type="InterPro" id="IPR049560">
    <property type="entry name" value="MeTrfase_RsmB-F_NOP2_cat"/>
</dbReference>
<sequence>MTPAARLAAAAGILDEILSGAPAERVLTNWARGARYAGSKDRAAVRDHVYDALRRRRSLAWVGGGETGRGLMLGALRLAGNDPATLMTGEGHALPPPAPGEQGRHLADAPLGTRLDMPDWLLPRLQESLGDDLEAACRTLTQRAPVTLRANLHKGTREEAARALLAEGIGTEEDPHVKTALQVVAGATKIAQSNAFRSGVVELQDAASQAAVLRLPLRDGDRVLDYCAGGGGKTLTMGARADLALFAHDADPRRMADLPPRASRAGLGVGLLSDPAARAPYDLVLVDAPCSGSGTWRRTPDAKWRLTPERLADLCTLQDRILDAAQPLVAPSRMPCLRHLLDPARGVRRPSRRVHGPSSRLGGRGSSQPPATT</sequence>
<dbReference type="Gene3D" id="3.30.70.1170">
    <property type="entry name" value="Sun protein, domain 3"/>
    <property type="match status" value="1"/>
</dbReference>
<evidence type="ECO:0000256" key="1">
    <source>
        <dbReference type="ARBA" id="ARBA00022603"/>
    </source>
</evidence>
<dbReference type="InterPro" id="IPR029063">
    <property type="entry name" value="SAM-dependent_MTases_sf"/>
</dbReference>
<dbReference type="InterPro" id="IPR023267">
    <property type="entry name" value="RCMT"/>
</dbReference>
<evidence type="ECO:0000256" key="4">
    <source>
        <dbReference type="ARBA" id="ARBA00022884"/>
    </source>
</evidence>
<comment type="caution">
    <text evidence="8">The sequence shown here is derived from an EMBL/GenBank/DDBJ whole genome shotgun (WGS) entry which is preliminary data.</text>
</comment>
<proteinExistence type="inferred from homology"/>
<evidence type="ECO:0000256" key="6">
    <source>
        <dbReference type="SAM" id="MobiDB-lite"/>
    </source>
</evidence>
<feature type="binding site" evidence="5">
    <location>
        <position position="287"/>
    </location>
    <ligand>
        <name>S-adenosyl-L-methionine</name>
        <dbReference type="ChEBI" id="CHEBI:59789"/>
    </ligand>
</feature>
<dbReference type="GO" id="GO:0001510">
    <property type="term" value="P:RNA methylation"/>
    <property type="evidence" value="ECO:0007669"/>
    <property type="project" value="InterPro"/>
</dbReference>
<gene>
    <name evidence="8" type="ORF">Rumeso_01575</name>
</gene>
<keyword evidence="1 5" id="KW-0489">Methyltransferase</keyword>
<feature type="domain" description="SAM-dependent MTase RsmB/NOP-type" evidence="7">
    <location>
        <begin position="136"/>
        <end position="373"/>
    </location>
</feature>
<organism evidence="8 9">
    <name type="scientific">Rubellimicrobium mesophilum DSM 19309</name>
    <dbReference type="NCBI Taxonomy" id="442562"/>
    <lineage>
        <taxon>Bacteria</taxon>
        <taxon>Pseudomonadati</taxon>
        <taxon>Pseudomonadota</taxon>
        <taxon>Alphaproteobacteria</taxon>
        <taxon>Rhodobacterales</taxon>
        <taxon>Roseobacteraceae</taxon>
        <taxon>Rubellimicrobium</taxon>
    </lineage>
</organism>
<keyword evidence="3 5" id="KW-0949">S-adenosyl-L-methionine</keyword>
<protein>
    <submittedName>
        <fullName evidence="8">Sun protein</fullName>
    </submittedName>
</protein>
<comment type="caution">
    <text evidence="5">Lacks conserved residue(s) required for the propagation of feature annotation.</text>
</comment>
<evidence type="ECO:0000259" key="7">
    <source>
        <dbReference type="PROSITE" id="PS51686"/>
    </source>
</evidence>
<dbReference type="Pfam" id="PF22458">
    <property type="entry name" value="RsmF-B_ferredox"/>
    <property type="match status" value="1"/>
</dbReference>
<dbReference type="InterPro" id="IPR054728">
    <property type="entry name" value="RsmB-like_ferredoxin"/>
</dbReference>
<dbReference type="PROSITE" id="PS51686">
    <property type="entry name" value="SAM_MT_RSMB_NOP"/>
    <property type="match status" value="1"/>
</dbReference>
<dbReference type="PATRIC" id="fig|442562.3.peg.1559"/>
<dbReference type="InterPro" id="IPR001678">
    <property type="entry name" value="MeTrfase_RsmB-F_NOP2_dom"/>
</dbReference>
<evidence type="ECO:0000313" key="9">
    <source>
        <dbReference type="Proteomes" id="UP000019666"/>
    </source>
</evidence>
<evidence type="ECO:0000256" key="2">
    <source>
        <dbReference type="ARBA" id="ARBA00022679"/>
    </source>
</evidence>
<dbReference type="PANTHER" id="PTHR22807:SF53">
    <property type="entry name" value="RIBOSOMAL RNA SMALL SUBUNIT METHYLTRANSFERASE B-RELATED"/>
    <property type="match status" value="1"/>
</dbReference>
<accession>A0A017HQ62</accession>
<dbReference type="HOGENOM" id="CLU_005316_0_2_5"/>
<dbReference type="Proteomes" id="UP000019666">
    <property type="component" value="Unassembled WGS sequence"/>
</dbReference>
<keyword evidence="9" id="KW-1185">Reference proteome</keyword>
<dbReference type="AlphaFoldDB" id="A0A017HQ62"/>
<dbReference type="STRING" id="442562.Rumeso_01575"/>
<name>A0A017HQ62_9RHOB</name>
<dbReference type="GO" id="GO:0003723">
    <property type="term" value="F:RNA binding"/>
    <property type="evidence" value="ECO:0007669"/>
    <property type="project" value="UniProtKB-UniRule"/>
</dbReference>
<feature type="binding site" evidence="5">
    <location>
        <position position="249"/>
    </location>
    <ligand>
        <name>S-adenosyl-L-methionine</name>
        <dbReference type="ChEBI" id="CHEBI:59789"/>
    </ligand>
</feature>
<keyword evidence="2 5" id="KW-0808">Transferase</keyword>
<dbReference type="PRINTS" id="PR02008">
    <property type="entry name" value="RCMTFAMILY"/>
</dbReference>